<dbReference type="EMBL" id="AYSL01000427">
    <property type="protein sequence ID" value="KTF07628.1"/>
    <property type="molecule type" value="Genomic_DNA"/>
</dbReference>
<proteinExistence type="predicted"/>
<reference evidence="1" key="1">
    <citation type="submission" date="2013-11" db="EMBL/GenBank/DDBJ databases">
        <title>Microbial diversity, functional groups and degradation webs in Northern and Southern Mediterranean and Red Sea marine crude oil polluted sites.</title>
        <authorList>
            <person name="Daffonchio D."/>
            <person name="Mapelli F."/>
            <person name="Ferrer M."/>
            <person name="Richter M."/>
            <person name="Cherif A."/>
            <person name="Malkawi H.I."/>
            <person name="Yakimov M.M."/>
            <person name="Abdel-Fattah Y.R."/>
            <person name="Blaghen M."/>
            <person name="Golyshin P.N."/>
            <person name="Kalogerakis N."/>
            <person name="Boon N."/>
            <person name="Magagnini M."/>
            <person name="Fava F."/>
        </authorList>
    </citation>
    <scope>NUCLEOTIDE SEQUENCE</scope>
</reference>
<name>A0A1B6NWA8_9ZZZZ</name>
<comment type="caution">
    <text evidence="1">The sequence shown here is derived from an EMBL/GenBank/DDBJ whole genome shotgun (WGS) entry which is preliminary data.</text>
</comment>
<gene>
    <name evidence="1" type="ORF">MGSAQ_000876</name>
</gene>
<dbReference type="AlphaFoldDB" id="A0A1B6NWA8"/>
<evidence type="ECO:0000313" key="1">
    <source>
        <dbReference type="EMBL" id="KTF07628.1"/>
    </source>
</evidence>
<sequence length="38" mass="4641">MHCSSCATWRKFWGITARSPPPWRPGRRPWWGRCSRWP</sequence>
<protein>
    <submittedName>
        <fullName evidence="1">Uncharacterized protein</fullName>
    </submittedName>
</protein>
<organism evidence="1">
    <name type="scientific">marine sediment metagenome</name>
    <dbReference type="NCBI Taxonomy" id="412755"/>
    <lineage>
        <taxon>unclassified sequences</taxon>
        <taxon>metagenomes</taxon>
        <taxon>ecological metagenomes</taxon>
    </lineage>
</organism>
<accession>A0A1B6NWA8</accession>